<keyword evidence="6" id="KW-0963">Cytoplasm</keyword>
<dbReference type="VEuPathDB" id="VectorBase:ADAC002632"/>
<dbReference type="PANTHER" id="PTHR22930:SF289">
    <property type="entry name" value="DDE TNP4 DOMAIN-CONTAINING PROTEIN-RELATED"/>
    <property type="match status" value="1"/>
</dbReference>
<dbReference type="GO" id="GO:0004518">
    <property type="term" value="F:nuclease activity"/>
    <property type="evidence" value="ECO:0007669"/>
    <property type="project" value="UniProtKB-KW"/>
</dbReference>
<evidence type="ECO:0000256" key="1">
    <source>
        <dbReference type="ARBA" id="ARBA00001968"/>
    </source>
</evidence>
<dbReference type="GO" id="GO:0005737">
    <property type="term" value="C:cytoplasm"/>
    <property type="evidence" value="ECO:0007669"/>
    <property type="project" value="UniProtKB-SubCell"/>
</dbReference>
<evidence type="ECO:0000256" key="5">
    <source>
        <dbReference type="ARBA" id="ARBA00015519"/>
    </source>
</evidence>
<dbReference type="InterPro" id="IPR026103">
    <property type="entry name" value="HARBI1_animal"/>
</dbReference>
<name>A0A2M4D0S5_ANODA</name>
<dbReference type="PANTHER" id="PTHR22930">
    <property type="match status" value="1"/>
</dbReference>
<dbReference type="VEuPathDB" id="VectorBase:ADAR2_004856"/>
<dbReference type="InterPro" id="IPR027806">
    <property type="entry name" value="HARBI1_dom"/>
</dbReference>
<comment type="cofactor">
    <cofactor evidence="1">
        <name>a divalent metal cation</name>
        <dbReference type="ChEBI" id="CHEBI:60240"/>
    </cofactor>
</comment>
<organism evidence="15">
    <name type="scientific">Anopheles darlingi</name>
    <name type="common">Mosquito</name>
    <dbReference type="NCBI Taxonomy" id="43151"/>
    <lineage>
        <taxon>Eukaryota</taxon>
        <taxon>Metazoa</taxon>
        <taxon>Ecdysozoa</taxon>
        <taxon>Arthropoda</taxon>
        <taxon>Hexapoda</taxon>
        <taxon>Insecta</taxon>
        <taxon>Pterygota</taxon>
        <taxon>Neoptera</taxon>
        <taxon>Endopterygota</taxon>
        <taxon>Diptera</taxon>
        <taxon>Nematocera</taxon>
        <taxon>Culicoidea</taxon>
        <taxon>Culicidae</taxon>
        <taxon>Anophelinae</taxon>
        <taxon>Anopheles</taxon>
    </lineage>
</organism>
<evidence type="ECO:0000256" key="3">
    <source>
        <dbReference type="ARBA" id="ARBA00004496"/>
    </source>
</evidence>
<evidence type="ECO:0000256" key="11">
    <source>
        <dbReference type="ARBA" id="ARBA00030126"/>
    </source>
</evidence>
<dbReference type="GO" id="GO:0016787">
    <property type="term" value="F:hydrolase activity"/>
    <property type="evidence" value="ECO:0007669"/>
    <property type="project" value="UniProtKB-KW"/>
</dbReference>
<evidence type="ECO:0000256" key="8">
    <source>
        <dbReference type="ARBA" id="ARBA00022723"/>
    </source>
</evidence>
<dbReference type="InterPro" id="IPR045249">
    <property type="entry name" value="HARBI1-like"/>
</dbReference>
<dbReference type="AlphaFoldDB" id="A0A2M4D0S5"/>
<evidence type="ECO:0000259" key="14">
    <source>
        <dbReference type="Pfam" id="PF13359"/>
    </source>
</evidence>
<proteinExistence type="inferred from homology"/>
<evidence type="ECO:0000256" key="7">
    <source>
        <dbReference type="ARBA" id="ARBA00022722"/>
    </source>
</evidence>
<feature type="region of interest" description="Disordered" evidence="13">
    <location>
        <begin position="1"/>
        <end position="48"/>
    </location>
</feature>
<evidence type="ECO:0000256" key="6">
    <source>
        <dbReference type="ARBA" id="ARBA00022490"/>
    </source>
</evidence>
<evidence type="ECO:0000256" key="9">
    <source>
        <dbReference type="ARBA" id="ARBA00022801"/>
    </source>
</evidence>
<dbReference type="GO" id="GO:0005634">
    <property type="term" value="C:nucleus"/>
    <property type="evidence" value="ECO:0007669"/>
    <property type="project" value="UniProtKB-SubCell"/>
</dbReference>
<feature type="domain" description="DDE Tnp4" evidence="14">
    <location>
        <begin position="191"/>
        <end position="346"/>
    </location>
</feature>
<evidence type="ECO:0000313" key="15">
    <source>
        <dbReference type="EMBL" id="MBW70698.1"/>
    </source>
</evidence>
<protein>
    <recommendedName>
        <fullName evidence="5">Putative nuclease HARBI1</fullName>
    </recommendedName>
    <alternativeName>
        <fullName evidence="11">Harbinger transposase-derived nuclease</fullName>
    </alternativeName>
</protein>
<comment type="function">
    <text evidence="12">Transposase-derived protein that may have nuclease activity. Does not have transposase activity.</text>
</comment>
<comment type="similarity">
    <text evidence="4">Belongs to the HARBI1 family.</text>
</comment>
<comment type="subcellular location">
    <subcellularLocation>
        <location evidence="3">Cytoplasm</location>
    </subcellularLocation>
    <subcellularLocation>
        <location evidence="2">Nucleus</location>
    </subcellularLocation>
</comment>
<reference evidence="15" key="1">
    <citation type="submission" date="2018-01" db="EMBL/GenBank/DDBJ databases">
        <title>An insight into the sialome of Amazonian anophelines.</title>
        <authorList>
            <person name="Ribeiro J.M."/>
            <person name="Scarpassa V."/>
            <person name="Calvo E."/>
        </authorList>
    </citation>
    <scope>NUCLEOTIDE SEQUENCE</scope>
</reference>
<evidence type="ECO:0000256" key="10">
    <source>
        <dbReference type="ARBA" id="ARBA00023242"/>
    </source>
</evidence>
<keyword evidence="10" id="KW-0539">Nucleus</keyword>
<keyword evidence="7" id="KW-0540">Nuclease</keyword>
<evidence type="ECO:0000256" key="12">
    <source>
        <dbReference type="ARBA" id="ARBA00045850"/>
    </source>
</evidence>
<dbReference type="Pfam" id="PF13359">
    <property type="entry name" value="DDE_Tnp_4"/>
    <property type="match status" value="1"/>
</dbReference>
<feature type="compositionally biased region" description="Acidic residues" evidence="13">
    <location>
        <begin position="8"/>
        <end position="42"/>
    </location>
</feature>
<keyword evidence="8" id="KW-0479">Metal-binding</keyword>
<keyword evidence="9" id="KW-0378">Hydrolase</keyword>
<evidence type="ECO:0000256" key="4">
    <source>
        <dbReference type="ARBA" id="ARBA00006958"/>
    </source>
</evidence>
<evidence type="ECO:0000256" key="2">
    <source>
        <dbReference type="ARBA" id="ARBA00004123"/>
    </source>
</evidence>
<evidence type="ECO:0000256" key="13">
    <source>
        <dbReference type="SAM" id="MobiDB-lite"/>
    </source>
</evidence>
<dbReference type="EMBL" id="GGFL01006520">
    <property type="protein sequence ID" value="MBW70698.1"/>
    <property type="molecule type" value="Transcribed_RNA"/>
</dbReference>
<dbReference type="GO" id="GO:0046872">
    <property type="term" value="F:metal ion binding"/>
    <property type="evidence" value="ECO:0007669"/>
    <property type="project" value="UniProtKB-KW"/>
</dbReference>
<dbReference type="PRINTS" id="PR02086">
    <property type="entry name" value="PUTNUCHARBI1"/>
</dbReference>
<accession>A0A2M4D0S5</accession>
<sequence length="390" mass="45123">MWSSFELYFDDDEDEEDEDDEDDEEDEEDEEVEEDEEDVKDVEDEKKSLPENKKSIFTRRNLRYASDPLSLPEEDFQKWVGLNKEIVLYLVDSLKPEFKMTYRCTATPLILKICASLRFLTTGNYQQGVGNDTYFGLCQSAVSTYLTEFLEAAEKKICPDWIKAGMTEAEKQNARTHFYRESELPGIIQAIDCTHIKIVNPGKDPKRVYRNKKGFYSLNVLLACDHELVFRSVEAKYPGAYQDGFIWNISALRQKMYEDYERGERPRLVGDAAFPQDYILFTPYRNAVPGSREELYNQKHKQAKSIIDRAIALLKTRFRCLLGTKELFYVPKKAATIVNVCVALHNICRAHKIADPPIEPIETDPTENFYDGSEDVSATRIRDSIRESLL</sequence>